<proteinExistence type="predicted"/>
<gene>
    <name evidence="5" type="ORF">K505DRAFT_279086</name>
</gene>
<dbReference type="PANTHER" id="PTHR10039:SF5">
    <property type="entry name" value="NACHT DOMAIN-CONTAINING PROTEIN"/>
    <property type="match status" value="1"/>
</dbReference>
<evidence type="ECO:0000313" key="5">
    <source>
        <dbReference type="EMBL" id="KAF2792304.1"/>
    </source>
</evidence>
<evidence type="ECO:0000313" key="6">
    <source>
        <dbReference type="Proteomes" id="UP000799757"/>
    </source>
</evidence>
<dbReference type="Proteomes" id="UP000799757">
    <property type="component" value="Unassembled WGS sequence"/>
</dbReference>
<feature type="domain" description="DUF7791" evidence="4">
    <location>
        <begin position="563"/>
        <end position="686"/>
    </location>
</feature>
<sequence length="1320" mass="150437">MDPLSALGACSSILQIVDFSCKILSKGNQLRTSFSGALPENEVLEKVTTHLHGLVDRLRRQGQIPNGQDLNGMIVLCIGTAGELLDVLDRLRVHGPKTRWKSFRAAIKSVWRKEKVDEILGRLQLIKDEIEFGVILDLREVLVGLSAQQSTRFNTLDQSTQAVLQAVLHGQSVSTAASNTQSRAIDDMNVRLEKLIINEHQQTRNEILDELRQQNAQASTSRFMPPYMPQIDPNQNLEKTDILVMLKFQAIDDRHSAIPENHRQTFEWLWLGRSRSDQTWGNFWQWLTMDQGIYWISGKAGSGKSTLMKYVYHDDRTSQGLQHWSNGTEVVKAGFFFWNSGSSMQNSLLGLLQSILYDILDQKRELKEVVFPADVQNEVSERWKSRSPDSETIWTIQDLKDAFVRLLQTPNLKICLFIDGLDEYDGDHNEIAELFKGILASPSVKACLSSRPLVTFERSFSACPRLRLQDLTYEDINLYVREKLEGREEVLRMSLAEPSDFQELVEGIIMKASGVFLWVTLAVRSLLEGLGNYDRMADLRFRLKEIPDDLSHLYWHMLRSIKPTFYFAQAAKLLRIVYTAYSEKINLSPEDLAIAEEYEPGTPLRSFSREAYRDYINAQAVLMGGRLMSRCRGLLELQQGRVSFLHLSVLEFLGQPDVERSLNEKIQDPFNPYSSLLAATLTDVENREVDQYNDQGQARVDLVLDLARKAEEESGTADTVLTNEIDRVFSKSYMKQDSCVTVGAWNWRQSGLSWAGIPAHRDHPRPYAWNDTFVSLCLQRGLHRYVAAILDTGEPMKQGPEGRPLLDFVIDYKCIYFWTKLDREPKKVLEACRMLLERGANTNEMFLDMTVWERLLSHVNGDIPFRDATEMEMSAVPVGGHESYHTDESSHGTMDHYTRLMSHWIWAEIMKLFLEFGADPNAGVTDHTFSSFDEIKPVTSFVLERFFPSDRKRGTELYNKLRSLGGLETAYRRPTRPKPNSLMWDLLPEPIPGALTNPRPLWELNDFTPKVKRNVIEYPDYEGMIPVWTESILTSPSQTHSHSRPPSTAASTPVHQQTAPKRSIYSQLMVYANRTQHNTVQPNVEQPSPLLMYTEPYQSNQAPIPIEQVYQPLPYGSSMYQPISVLPEPPISAPTSSSPAPHYSQPLPPNINLTPPIQQPYPQQGYTQQAYPQQAYPQQAYPQQAYPQQVYPQQVYPQQVYPQQVYATPPPSMYYQTTQPIYHPPMSYVQPYPNPSPTPYHTSAHQVSSGHPTPQPPQMPTYLPSYHNSAYVPPVPIPGNISNRPQYPNLSTEPPHPDSSQVYYSPATPCPNLKSSHNPR</sequence>
<evidence type="ECO:0000259" key="4">
    <source>
        <dbReference type="Pfam" id="PF25053"/>
    </source>
</evidence>
<feature type="region of interest" description="Disordered" evidence="2">
    <location>
        <begin position="1232"/>
        <end position="1260"/>
    </location>
</feature>
<dbReference type="SUPFAM" id="SSF52540">
    <property type="entry name" value="P-loop containing nucleoside triphosphate hydrolases"/>
    <property type="match status" value="1"/>
</dbReference>
<dbReference type="Pfam" id="PF24883">
    <property type="entry name" value="NPHP3_N"/>
    <property type="match status" value="1"/>
</dbReference>
<dbReference type="EMBL" id="MU001976">
    <property type="protein sequence ID" value="KAF2792304.1"/>
    <property type="molecule type" value="Genomic_DNA"/>
</dbReference>
<name>A0A6A6X831_9PLEO</name>
<dbReference type="Gene3D" id="3.40.50.300">
    <property type="entry name" value="P-loop containing nucleotide triphosphate hydrolases"/>
    <property type="match status" value="1"/>
</dbReference>
<evidence type="ECO:0000256" key="1">
    <source>
        <dbReference type="ARBA" id="ARBA00022737"/>
    </source>
</evidence>
<protein>
    <submittedName>
        <fullName evidence="5">Uncharacterized protein</fullName>
    </submittedName>
</protein>
<reference evidence="5" key="1">
    <citation type="journal article" date="2020" name="Stud. Mycol.">
        <title>101 Dothideomycetes genomes: a test case for predicting lifestyles and emergence of pathogens.</title>
        <authorList>
            <person name="Haridas S."/>
            <person name="Albert R."/>
            <person name="Binder M."/>
            <person name="Bloem J."/>
            <person name="Labutti K."/>
            <person name="Salamov A."/>
            <person name="Andreopoulos B."/>
            <person name="Baker S."/>
            <person name="Barry K."/>
            <person name="Bills G."/>
            <person name="Bluhm B."/>
            <person name="Cannon C."/>
            <person name="Castanera R."/>
            <person name="Culley D."/>
            <person name="Daum C."/>
            <person name="Ezra D."/>
            <person name="Gonzalez J."/>
            <person name="Henrissat B."/>
            <person name="Kuo A."/>
            <person name="Liang C."/>
            <person name="Lipzen A."/>
            <person name="Lutzoni F."/>
            <person name="Magnuson J."/>
            <person name="Mondo S."/>
            <person name="Nolan M."/>
            <person name="Ohm R."/>
            <person name="Pangilinan J."/>
            <person name="Park H.-J."/>
            <person name="Ramirez L."/>
            <person name="Alfaro M."/>
            <person name="Sun H."/>
            <person name="Tritt A."/>
            <person name="Yoshinaga Y."/>
            <person name="Zwiers L.-H."/>
            <person name="Turgeon B."/>
            <person name="Goodwin S."/>
            <person name="Spatafora J."/>
            <person name="Crous P."/>
            <person name="Grigoriev I."/>
        </authorList>
    </citation>
    <scope>NUCLEOTIDE SEQUENCE</scope>
    <source>
        <strain evidence="5">CBS 109.77</strain>
    </source>
</reference>
<dbReference type="InterPro" id="IPR027417">
    <property type="entry name" value="P-loop_NTPase"/>
</dbReference>
<feature type="compositionally biased region" description="Polar residues" evidence="2">
    <location>
        <begin position="1239"/>
        <end position="1252"/>
    </location>
</feature>
<dbReference type="OrthoDB" id="443402at2759"/>
<feature type="domain" description="Nephrocystin 3-like N-terminal" evidence="3">
    <location>
        <begin position="282"/>
        <end position="451"/>
    </location>
</feature>
<feature type="region of interest" description="Disordered" evidence="2">
    <location>
        <begin position="1130"/>
        <end position="1175"/>
    </location>
</feature>
<feature type="compositionally biased region" description="Low complexity" evidence="2">
    <location>
        <begin position="1150"/>
        <end position="1175"/>
    </location>
</feature>
<organism evidence="5 6">
    <name type="scientific">Melanomma pulvis-pyrius CBS 109.77</name>
    <dbReference type="NCBI Taxonomy" id="1314802"/>
    <lineage>
        <taxon>Eukaryota</taxon>
        <taxon>Fungi</taxon>
        <taxon>Dikarya</taxon>
        <taxon>Ascomycota</taxon>
        <taxon>Pezizomycotina</taxon>
        <taxon>Dothideomycetes</taxon>
        <taxon>Pleosporomycetidae</taxon>
        <taxon>Pleosporales</taxon>
        <taxon>Melanommataceae</taxon>
        <taxon>Melanomma</taxon>
    </lineage>
</organism>
<dbReference type="Pfam" id="PF25053">
    <property type="entry name" value="DUF7791"/>
    <property type="match status" value="1"/>
</dbReference>
<dbReference type="PANTHER" id="PTHR10039">
    <property type="entry name" value="AMELOGENIN"/>
    <property type="match status" value="1"/>
</dbReference>
<dbReference type="InterPro" id="IPR056884">
    <property type="entry name" value="NPHP3-like_N"/>
</dbReference>
<feature type="region of interest" description="Disordered" evidence="2">
    <location>
        <begin position="1035"/>
        <end position="1059"/>
    </location>
</feature>
<keyword evidence="1" id="KW-0677">Repeat</keyword>
<evidence type="ECO:0000256" key="2">
    <source>
        <dbReference type="SAM" id="MobiDB-lite"/>
    </source>
</evidence>
<accession>A0A6A6X831</accession>
<keyword evidence="6" id="KW-1185">Reference proteome</keyword>
<evidence type="ECO:0000259" key="3">
    <source>
        <dbReference type="Pfam" id="PF24883"/>
    </source>
</evidence>
<feature type="compositionally biased region" description="Polar residues" evidence="2">
    <location>
        <begin position="1280"/>
        <end position="1303"/>
    </location>
</feature>
<feature type="region of interest" description="Disordered" evidence="2">
    <location>
        <begin position="1274"/>
        <end position="1320"/>
    </location>
</feature>
<dbReference type="InterPro" id="IPR056693">
    <property type="entry name" value="DUF7791"/>
</dbReference>